<dbReference type="PATRIC" id="fig|451644.5.peg.3009"/>
<sequence length="83" mass="9043">MIMADYAFVQQGGSSHEFYLHVHDNLPSALRHAVSCEKATYQVTGIVELAEGVDLDELDRQVEGEIGYVGLDGAEGLLRKHAA</sequence>
<organism evidence="1 2">
    <name type="scientific">Mycolicibacterium conceptionense</name>
    <dbReference type="NCBI Taxonomy" id="451644"/>
    <lineage>
        <taxon>Bacteria</taxon>
        <taxon>Bacillati</taxon>
        <taxon>Actinomycetota</taxon>
        <taxon>Actinomycetes</taxon>
        <taxon>Mycobacteriales</taxon>
        <taxon>Mycobacteriaceae</taxon>
        <taxon>Mycolicibacterium</taxon>
    </lineage>
</organism>
<reference evidence="1 2" key="1">
    <citation type="submission" date="2015-06" db="EMBL/GenBank/DDBJ databases">
        <title>Genome sequence of Mycobacterium conceptionense strain MLE.</title>
        <authorList>
            <person name="Greninger A.L."/>
            <person name="Cunningham G."/>
            <person name="Chiu C.Y."/>
            <person name="Miller S."/>
        </authorList>
    </citation>
    <scope>NUCLEOTIDE SEQUENCE [LARGE SCALE GENOMIC DNA]</scope>
    <source>
        <strain evidence="1 2">MLE</strain>
    </source>
</reference>
<proteinExistence type="predicted"/>
<dbReference type="AlphaFoldDB" id="A0A0J8UAU5"/>
<evidence type="ECO:0000313" key="1">
    <source>
        <dbReference type="EMBL" id="KMV17520.1"/>
    </source>
</evidence>
<name>A0A0J8UAU5_9MYCO</name>
<accession>A0A0J8UAU5</accession>
<protein>
    <submittedName>
        <fullName evidence="1">Uncharacterized protein</fullName>
    </submittedName>
</protein>
<dbReference type="EMBL" id="LFOD01000012">
    <property type="protein sequence ID" value="KMV17520.1"/>
    <property type="molecule type" value="Genomic_DNA"/>
</dbReference>
<gene>
    <name evidence="1" type="ORF">ACT17_14575</name>
</gene>
<comment type="caution">
    <text evidence="1">The sequence shown here is derived from an EMBL/GenBank/DDBJ whole genome shotgun (WGS) entry which is preliminary data.</text>
</comment>
<evidence type="ECO:0000313" key="2">
    <source>
        <dbReference type="Proteomes" id="UP000037594"/>
    </source>
</evidence>
<dbReference type="Proteomes" id="UP000037594">
    <property type="component" value="Unassembled WGS sequence"/>
</dbReference>